<sequence length="105" mass="12073">MDTLWSLIPAETVPLFLIYKLLHHLHVLKVKKQQEWAVVYMFTQAAPSELNHKTLSDHLDPNADAVVPPPNCGWHCALFPAVYHSLANERRRVCGKVGRKNKFFK</sequence>
<gene>
    <name evidence="1" type="ORF">FQA47_016520</name>
</gene>
<organism evidence="1 2">
    <name type="scientific">Oryzias melastigma</name>
    <name type="common">Marine medaka</name>
    <dbReference type="NCBI Taxonomy" id="30732"/>
    <lineage>
        <taxon>Eukaryota</taxon>
        <taxon>Metazoa</taxon>
        <taxon>Chordata</taxon>
        <taxon>Craniata</taxon>
        <taxon>Vertebrata</taxon>
        <taxon>Euteleostomi</taxon>
        <taxon>Actinopterygii</taxon>
        <taxon>Neopterygii</taxon>
        <taxon>Teleostei</taxon>
        <taxon>Neoteleostei</taxon>
        <taxon>Acanthomorphata</taxon>
        <taxon>Ovalentaria</taxon>
        <taxon>Atherinomorphae</taxon>
        <taxon>Beloniformes</taxon>
        <taxon>Adrianichthyidae</taxon>
        <taxon>Oryziinae</taxon>
        <taxon>Oryzias</taxon>
    </lineage>
</organism>
<dbReference type="Proteomes" id="UP000646548">
    <property type="component" value="Unassembled WGS sequence"/>
</dbReference>
<protein>
    <submittedName>
        <fullName evidence="1">Uncharacterized protein</fullName>
    </submittedName>
</protein>
<name>A0A834BYC3_ORYME</name>
<reference evidence="1" key="1">
    <citation type="journal article" name="BMC Genomics">
        <title>Long-read sequencing and de novo genome assembly of marine medaka (Oryzias melastigma).</title>
        <authorList>
            <person name="Liang P."/>
            <person name="Saqib H.S.A."/>
            <person name="Ni X."/>
            <person name="Shen Y."/>
        </authorList>
    </citation>
    <scope>NUCLEOTIDE SEQUENCE</scope>
    <source>
        <strain evidence="1">Bigg-433</strain>
    </source>
</reference>
<proteinExistence type="predicted"/>
<accession>A0A834BYC3</accession>
<evidence type="ECO:0000313" key="1">
    <source>
        <dbReference type="EMBL" id="KAF6719592.1"/>
    </source>
</evidence>
<evidence type="ECO:0000313" key="2">
    <source>
        <dbReference type="Proteomes" id="UP000646548"/>
    </source>
</evidence>
<dbReference type="AlphaFoldDB" id="A0A834BYC3"/>
<dbReference type="EMBL" id="WKFB01000585">
    <property type="protein sequence ID" value="KAF6719592.1"/>
    <property type="molecule type" value="Genomic_DNA"/>
</dbReference>
<comment type="caution">
    <text evidence="1">The sequence shown here is derived from an EMBL/GenBank/DDBJ whole genome shotgun (WGS) entry which is preliminary data.</text>
</comment>